<dbReference type="GO" id="GO:0000791">
    <property type="term" value="C:euchromatin"/>
    <property type="evidence" value="ECO:0007669"/>
    <property type="project" value="Ensembl"/>
</dbReference>
<dbReference type="GO" id="GO:1990254">
    <property type="term" value="F:keratin filament binding"/>
    <property type="evidence" value="ECO:0007669"/>
    <property type="project" value="Ensembl"/>
</dbReference>
<evidence type="ECO:0007829" key="15">
    <source>
        <dbReference type="PeptideAtlas" id="A0A8V0XWL1"/>
    </source>
</evidence>
<dbReference type="GO" id="GO:0000122">
    <property type="term" value="P:negative regulation of transcription by RNA polymerase II"/>
    <property type="evidence" value="ECO:0007669"/>
    <property type="project" value="Ensembl"/>
</dbReference>
<dbReference type="GO" id="GO:1990830">
    <property type="term" value="P:cellular response to leukemia inhibitory factor"/>
    <property type="evidence" value="ECO:0007669"/>
    <property type="project" value="Ensembl"/>
</dbReference>
<evidence type="ECO:0000256" key="4">
    <source>
        <dbReference type="ARBA" id="ARBA00012928"/>
    </source>
</evidence>
<dbReference type="GO" id="GO:0046628">
    <property type="term" value="P:positive regulation of insulin receptor signaling pathway"/>
    <property type="evidence" value="ECO:0007669"/>
    <property type="project" value="Ensembl"/>
</dbReference>
<dbReference type="GO" id="GO:0000012">
    <property type="term" value="P:single strand break repair"/>
    <property type="evidence" value="ECO:0007669"/>
    <property type="project" value="Ensembl"/>
</dbReference>
<dbReference type="GO" id="GO:0008047">
    <property type="term" value="F:enzyme activator activity"/>
    <property type="evidence" value="ECO:0007669"/>
    <property type="project" value="Ensembl"/>
</dbReference>
<dbReference type="GO" id="GO:0001525">
    <property type="term" value="P:angiogenesis"/>
    <property type="evidence" value="ECO:0007669"/>
    <property type="project" value="Ensembl"/>
</dbReference>
<dbReference type="GO" id="GO:0045766">
    <property type="term" value="P:positive regulation of angiogenesis"/>
    <property type="evidence" value="ECO:0007669"/>
    <property type="project" value="Ensembl"/>
</dbReference>
<organism evidence="13 14">
    <name type="scientific">Gallus gallus</name>
    <name type="common">Chicken</name>
    <dbReference type="NCBI Taxonomy" id="9031"/>
    <lineage>
        <taxon>Eukaryota</taxon>
        <taxon>Metazoa</taxon>
        <taxon>Chordata</taxon>
        <taxon>Craniata</taxon>
        <taxon>Vertebrata</taxon>
        <taxon>Euteleostomi</taxon>
        <taxon>Archelosauria</taxon>
        <taxon>Archosauria</taxon>
        <taxon>Dinosauria</taxon>
        <taxon>Saurischia</taxon>
        <taxon>Theropoda</taxon>
        <taxon>Coelurosauria</taxon>
        <taxon>Aves</taxon>
        <taxon>Neognathae</taxon>
        <taxon>Galloanserae</taxon>
        <taxon>Galliformes</taxon>
        <taxon>Phasianidae</taxon>
        <taxon>Phasianinae</taxon>
        <taxon>Gallus</taxon>
    </lineage>
</organism>
<dbReference type="GO" id="GO:0000183">
    <property type="term" value="P:rDNA heterochromatin formation"/>
    <property type="evidence" value="ECO:0007669"/>
    <property type="project" value="Ensembl"/>
</dbReference>
<feature type="binding site" evidence="10">
    <location>
        <position position="531"/>
    </location>
    <ligand>
        <name>Zn(2+)</name>
        <dbReference type="ChEBI" id="CHEBI:29105"/>
    </ligand>
</feature>
<dbReference type="GO" id="GO:0016567">
    <property type="term" value="P:protein ubiquitination"/>
    <property type="evidence" value="ECO:0007669"/>
    <property type="project" value="Ensembl"/>
</dbReference>
<dbReference type="GO" id="GO:0042632">
    <property type="term" value="P:cholesterol homeostasis"/>
    <property type="evidence" value="ECO:0007669"/>
    <property type="project" value="Ensembl"/>
</dbReference>
<dbReference type="GO" id="GO:0045722">
    <property type="term" value="P:positive regulation of gluconeogenesis"/>
    <property type="evidence" value="ECO:0007669"/>
    <property type="project" value="Ensembl"/>
</dbReference>
<dbReference type="GO" id="GO:0106231">
    <property type="term" value="F:NAD-dependent protein-lysine depropionylase activity"/>
    <property type="evidence" value="ECO:0007669"/>
    <property type="project" value="Ensembl"/>
</dbReference>
<evidence type="ECO:0000259" key="12">
    <source>
        <dbReference type="PROSITE" id="PS50305"/>
    </source>
</evidence>
<dbReference type="GO" id="GO:0032922">
    <property type="term" value="P:circadian regulation of gene expression"/>
    <property type="evidence" value="ECO:0007669"/>
    <property type="project" value="Ensembl"/>
</dbReference>
<dbReference type="GO" id="GO:0055089">
    <property type="term" value="P:fatty acid homeostasis"/>
    <property type="evidence" value="ECO:0007669"/>
    <property type="project" value="Ensembl"/>
</dbReference>
<dbReference type="GO" id="GO:0045944">
    <property type="term" value="P:positive regulation of transcription by RNA polymerase II"/>
    <property type="evidence" value="ECO:0007669"/>
    <property type="project" value="Ensembl"/>
</dbReference>
<feature type="compositionally biased region" description="Polar residues" evidence="11">
    <location>
        <begin position="719"/>
        <end position="748"/>
    </location>
</feature>
<dbReference type="GO" id="GO:0000731">
    <property type="term" value="P:DNA synthesis involved in DNA repair"/>
    <property type="evidence" value="ECO:0007669"/>
    <property type="project" value="Ensembl"/>
</dbReference>
<dbReference type="GO" id="GO:0003714">
    <property type="term" value="F:transcription corepressor activity"/>
    <property type="evidence" value="ECO:0000318"/>
    <property type="project" value="GO_Central"/>
</dbReference>
<dbReference type="GO" id="GO:0140861">
    <property type="term" value="P:DNA repair-dependent chromatin remodeling"/>
    <property type="evidence" value="ECO:0007669"/>
    <property type="project" value="Ensembl"/>
</dbReference>
<dbReference type="GO" id="GO:0006094">
    <property type="term" value="P:gluconeogenesis"/>
    <property type="evidence" value="ECO:0007669"/>
    <property type="project" value="Ensembl"/>
</dbReference>
<feature type="region of interest" description="Disordered" evidence="11">
    <location>
        <begin position="798"/>
        <end position="881"/>
    </location>
</feature>
<dbReference type="GO" id="GO:0031393">
    <property type="term" value="P:negative regulation of prostaglandin biosynthetic process"/>
    <property type="evidence" value="ECO:0007669"/>
    <property type="project" value="Ensembl"/>
</dbReference>
<dbReference type="GO" id="GO:1904179">
    <property type="term" value="P:positive regulation of adipose tissue development"/>
    <property type="evidence" value="ECO:0007669"/>
    <property type="project" value="Ensembl"/>
</dbReference>
<dbReference type="GO" id="GO:0007179">
    <property type="term" value="P:transforming growth factor beta receptor signaling pathway"/>
    <property type="evidence" value="ECO:0007669"/>
    <property type="project" value="Ensembl"/>
</dbReference>
<reference evidence="13" key="3">
    <citation type="submission" date="2025-09" db="UniProtKB">
        <authorList>
            <consortium name="Ensembl"/>
        </authorList>
    </citation>
    <scope>IDENTIFICATION</scope>
    <source>
        <strain evidence="13">broiler</strain>
    </source>
</reference>
<dbReference type="GO" id="GO:0045892">
    <property type="term" value="P:negative regulation of DNA-templated transcription"/>
    <property type="evidence" value="ECO:0000318"/>
    <property type="project" value="GO_Central"/>
</dbReference>
<feature type="binding site" evidence="10">
    <location>
        <position position="510"/>
    </location>
    <ligand>
        <name>Zn(2+)</name>
        <dbReference type="ChEBI" id="CHEBI:29105"/>
    </ligand>
</feature>
<dbReference type="GO" id="GO:0007346">
    <property type="term" value="P:regulation of mitotic cell cycle"/>
    <property type="evidence" value="ECO:0007669"/>
    <property type="project" value="Ensembl"/>
</dbReference>
<dbReference type="GO" id="GO:0046969">
    <property type="term" value="F:histone H3K9 deacetylase activity, NAD-dependent"/>
    <property type="evidence" value="ECO:0000318"/>
    <property type="project" value="GO_Central"/>
</dbReference>
<dbReference type="Gene3D" id="3.40.50.1220">
    <property type="entry name" value="TPP-binding domain"/>
    <property type="match status" value="1"/>
</dbReference>
<comment type="cofactor">
    <cofactor evidence="1">
        <name>Zn(2+)</name>
        <dbReference type="ChEBI" id="CHEBI:29105"/>
    </cofactor>
</comment>
<dbReference type="Proteomes" id="UP000000539">
    <property type="component" value="Chromosome 6"/>
</dbReference>
<dbReference type="GO" id="GO:1902237">
    <property type="term" value="P:positive regulation of endoplasmic reticulum stress-induced intrinsic apoptotic signaling pathway"/>
    <property type="evidence" value="ECO:0007669"/>
    <property type="project" value="Ensembl"/>
</dbReference>
<dbReference type="GO" id="GO:0006642">
    <property type="term" value="P:triglyceride mobilization"/>
    <property type="evidence" value="ECO:0007669"/>
    <property type="project" value="Ensembl"/>
</dbReference>
<dbReference type="GO" id="GO:0005739">
    <property type="term" value="C:mitochondrion"/>
    <property type="evidence" value="ECO:0007669"/>
    <property type="project" value="Ensembl"/>
</dbReference>
<dbReference type="GO" id="GO:0033210">
    <property type="term" value="P:leptin-mediated signaling pathway"/>
    <property type="evidence" value="ECO:0007669"/>
    <property type="project" value="Ensembl"/>
</dbReference>
<dbReference type="GO" id="GO:0032868">
    <property type="term" value="P:response to insulin"/>
    <property type="evidence" value="ECO:0007669"/>
    <property type="project" value="Ensembl"/>
</dbReference>
<dbReference type="GO" id="GO:0002039">
    <property type="term" value="F:p53 binding"/>
    <property type="evidence" value="ECO:0007669"/>
    <property type="project" value="Ensembl"/>
</dbReference>
<dbReference type="GO" id="GO:0072350">
    <property type="term" value="P:tricarboxylic acid metabolic process"/>
    <property type="evidence" value="ECO:0007669"/>
    <property type="project" value="Ensembl"/>
</dbReference>
<dbReference type="GO" id="GO:0030968">
    <property type="term" value="P:endoplasmic reticulum unfolded protein response"/>
    <property type="evidence" value="ECO:0007669"/>
    <property type="project" value="Ensembl"/>
</dbReference>
<dbReference type="GO" id="GO:1990841">
    <property type="term" value="F:promoter-specific chromatin binding"/>
    <property type="evidence" value="ECO:0007669"/>
    <property type="project" value="Ensembl"/>
</dbReference>
<dbReference type="GO" id="GO:0005637">
    <property type="term" value="C:nuclear inner membrane"/>
    <property type="evidence" value="ECO:0000318"/>
    <property type="project" value="GO_Central"/>
</dbReference>
<dbReference type="GO" id="GO:0071356">
    <property type="term" value="P:cellular response to tumor necrosis factor"/>
    <property type="evidence" value="ECO:0007669"/>
    <property type="project" value="Ensembl"/>
</dbReference>
<dbReference type="PANTHER" id="PTHR11085:SF9">
    <property type="entry name" value="NAD-DEPENDENT PROTEIN DEACETYLASE SIRTUIN-1"/>
    <property type="match status" value="1"/>
</dbReference>
<dbReference type="GO" id="GO:0003713">
    <property type="term" value="F:transcription coactivator activity"/>
    <property type="evidence" value="ECO:0007669"/>
    <property type="project" value="Ensembl"/>
</dbReference>
<dbReference type="InterPro" id="IPR029035">
    <property type="entry name" value="DHS-like_NAD/FAD-binding_dom"/>
</dbReference>
<dbReference type="Gene3D" id="3.30.1600.10">
    <property type="entry name" value="SIR2/SIRT2 'Small Domain"/>
    <property type="match status" value="1"/>
</dbReference>
<dbReference type="EC" id="2.3.1.286" evidence="4"/>
<evidence type="ECO:0000256" key="1">
    <source>
        <dbReference type="ARBA" id="ARBA00001947"/>
    </source>
</evidence>
<dbReference type="GO" id="GO:0000978">
    <property type="term" value="F:RNA polymerase II cis-regulatory region sequence-specific DNA binding"/>
    <property type="evidence" value="ECO:0007669"/>
    <property type="project" value="Ensembl"/>
</dbReference>
<dbReference type="GO" id="GO:0070857">
    <property type="term" value="P:regulation of bile acid biosynthetic process"/>
    <property type="evidence" value="ECO:0007669"/>
    <property type="project" value="Ensembl"/>
</dbReference>
<dbReference type="GO" id="GO:0035098">
    <property type="term" value="C:ESC/E(Z) complex"/>
    <property type="evidence" value="ECO:0007669"/>
    <property type="project" value="Ensembl"/>
</dbReference>
<dbReference type="GO" id="GO:0032007">
    <property type="term" value="P:negative regulation of TOR signaling"/>
    <property type="evidence" value="ECO:0007669"/>
    <property type="project" value="Ensembl"/>
</dbReference>
<dbReference type="GO" id="GO:0060907">
    <property type="term" value="P:positive regulation of macrophage cytokine production"/>
    <property type="evidence" value="ECO:0007669"/>
    <property type="project" value="Ensembl"/>
</dbReference>
<feature type="region of interest" description="Disordered" evidence="11">
    <location>
        <begin position="90"/>
        <end position="255"/>
    </location>
</feature>
<dbReference type="GO" id="GO:0051658">
    <property type="term" value="P:maintenance of nucleus location"/>
    <property type="evidence" value="ECO:0007669"/>
    <property type="project" value="Ensembl"/>
</dbReference>
<dbReference type="GO" id="GO:0071456">
    <property type="term" value="P:cellular response to hypoxia"/>
    <property type="evidence" value="ECO:0007669"/>
    <property type="project" value="Ensembl"/>
</dbReference>
<dbReference type="GO" id="GO:0001938">
    <property type="term" value="P:positive regulation of endothelial cell proliferation"/>
    <property type="evidence" value="ECO:0007669"/>
    <property type="project" value="Ensembl"/>
</dbReference>
<dbReference type="GO" id="GO:0070403">
    <property type="term" value="F:NAD+ binding"/>
    <property type="evidence" value="ECO:0007669"/>
    <property type="project" value="InterPro"/>
</dbReference>
<dbReference type="GO" id="GO:0043524">
    <property type="term" value="P:negative regulation of neuron apoptotic process"/>
    <property type="evidence" value="ECO:0007669"/>
    <property type="project" value="Ensembl"/>
</dbReference>
<dbReference type="GO" id="GO:0042595">
    <property type="term" value="P:behavioral response to starvation"/>
    <property type="evidence" value="ECO:0007669"/>
    <property type="project" value="Ensembl"/>
</dbReference>
<dbReference type="GO" id="GO:0045348">
    <property type="term" value="P:positive regulation of MHC class II biosynthetic process"/>
    <property type="evidence" value="ECO:0007669"/>
    <property type="project" value="Ensembl"/>
</dbReference>
<dbReference type="GO" id="GO:0005634">
    <property type="term" value="C:nucleus"/>
    <property type="evidence" value="ECO:0000318"/>
    <property type="project" value="GO_Central"/>
</dbReference>
<dbReference type="GO" id="GO:0090400">
    <property type="term" value="P:stress-induced premature senescence"/>
    <property type="evidence" value="ECO:0007669"/>
    <property type="project" value="Ensembl"/>
</dbReference>
<evidence type="ECO:0000256" key="2">
    <source>
        <dbReference type="ARBA" id="ARBA00004123"/>
    </source>
</evidence>
<dbReference type="SMR" id="A0A8V0XWL1"/>
<dbReference type="InterPro" id="IPR003000">
    <property type="entry name" value="Sirtuin"/>
</dbReference>
<dbReference type="GO" id="GO:0001542">
    <property type="term" value="P:ovulation from ovarian follicle"/>
    <property type="evidence" value="ECO:0007669"/>
    <property type="project" value="Ensembl"/>
</dbReference>
<proteinExistence type="evidence at protein level"/>
<keyword evidence="7 10" id="KW-0862">Zinc</keyword>
<dbReference type="GO" id="GO:0141208">
    <property type="term" value="F:NAD-dependent protein lysine delactylase activity"/>
    <property type="evidence" value="ECO:0007669"/>
    <property type="project" value="Ensembl"/>
</dbReference>
<dbReference type="GO" id="GO:0002821">
    <property type="term" value="P:positive regulation of adaptive immune response"/>
    <property type="evidence" value="ECO:0007669"/>
    <property type="project" value="Ensembl"/>
</dbReference>
<dbReference type="GO" id="GO:0070301">
    <property type="term" value="P:cellular response to hydrogen peroxide"/>
    <property type="evidence" value="ECO:0007669"/>
    <property type="project" value="Ensembl"/>
</dbReference>
<keyword evidence="5" id="KW-0808">Transferase</keyword>
<dbReference type="Ensembl" id="ENSGALT00010022055.1">
    <property type="protein sequence ID" value="ENSGALP00010012647.1"/>
    <property type="gene ID" value="ENSGALG00010009252.1"/>
</dbReference>
<dbReference type="GO" id="GO:0032041">
    <property type="term" value="F:histone H3K14 deacetylase activity, NAD-dependent"/>
    <property type="evidence" value="ECO:0000318"/>
    <property type="project" value="GO_Central"/>
</dbReference>
<dbReference type="GO" id="GO:0042393">
    <property type="term" value="F:histone binding"/>
    <property type="evidence" value="ECO:0007669"/>
    <property type="project" value="Ensembl"/>
</dbReference>
<dbReference type="FunCoup" id="A0A8V0XWL1">
    <property type="interactions" value="2255"/>
</dbReference>
<dbReference type="GO" id="GO:1902176">
    <property type="term" value="P:negative regulation of oxidative stress-induced intrinsic apoptotic signaling pathway"/>
    <property type="evidence" value="ECO:0007669"/>
    <property type="project" value="Ensembl"/>
</dbReference>
<dbReference type="GO" id="GO:0031648">
    <property type="term" value="P:protein destabilization"/>
    <property type="evidence" value="ECO:0007669"/>
    <property type="project" value="Ensembl"/>
</dbReference>
<evidence type="ECO:0000313" key="14">
    <source>
        <dbReference type="Proteomes" id="UP000000539"/>
    </source>
</evidence>
<feature type="binding site" evidence="10">
    <location>
        <position position="507"/>
    </location>
    <ligand>
        <name>Zn(2+)</name>
        <dbReference type="ChEBI" id="CHEBI:29105"/>
    </ligand>
</feature>
<feature type="compositionally biased region" description="Basic and acidic residues" evidence="11">
    <location>
        <begin position="32"/>
        <end position="44"/>
    </location>
</feature>
<dbReference type="GO" id="GO:0030225">
    <property type="term" value="P:macrophage differentiation"/>
    <property type="evidence" value="ECO:0007669"/>
    <property type="project" value="Ensembl"/>
</dbReference>
<dbReference type="PROSITE" id="PS50305">
    <property type="entry name" value="SIRTUIN"/>
    <property type="match status" value="1"/>
</dbReference>
<dbReference type="GO" id="GO:0016605">
    <property type="term" value="C:PML body"/>
    <property type="evidence" value="ECO:0007669"/>
    <property type="project" value="Ensembl"/>
</dbReference>
<dbReference type="GO" id="GO:0043124">
    <property type="term" value="P:negative regulation of canonical NF-kappaB signal transduction"/>
    <property type="evidence" value="ECO:0007669"/>
    <property type="project" value="Ensembl"/>
</dbReference>
<name>A0A8V0XWL1_CHICK</name>
<dbReference type="GO" id="GO:0004857">
    <property type="term" value="F:enzyme inhibitor activity"/>
    <property type="evidence" value="ECO:0007669"/>
    <property type="project" value="Ensembl"/>
</dbReference>
<keyword evidence="15" id="KW-1267">Proteomics identification</keyword>
<evidence type="ECO:0000256" key="11">
    <source>
        <dbReference type="SAM" id="MobiDB-lite"/>
    </source>
</evidence>
<sequence>MGRRPPVPGKGNEAVTRRRPRSAPRGRPGGARPRDRTARPREGRAGAVRHVTRTALALRLPVHVTRFVVVAASAGRAPAWAAARSRAGFKSLPGGGGGGRGGGAAARCAGREGRREGGGGGCFSKMADGEAPLLRPRDGGPGAAAESVEPAPKRQRLNSEDGVCGRGAPPAHRPDRGAGPPPAAAAATEPPGDAAAVSADGDVRAREEDGGATTEGRSGADNRAAQRGLARAEPPPQPRRQGRGEGAEAAPGEDAAEAAIGCERAQRSNGAAGAPAPQPDNFLLSDEIIANGFHSCDSDEDDRASHASSSDWTPRPRIGPYTFVQQHLMLGTDPRTILKDLLPETIPPPELDDMTLWQIVINILSEPPKRKKRKDVNTIDDAVKLLQECKKIMVLTGAGVSVSCGIPDFRSRDGIYARLAVDFPDLPDPQAMFDIEYFRKDPRPFFKFAKEIYPGQFQPSLCHKFIALMDKEGKLLRNYTQNIDTLEQVAGIQRIIQCHGSFATASCLICKYKVDCEVVRGDIFNQVVPRCPRCLPDEPLAIMKPDIVFFGENLPEQFHRAMKYDKNEVDLLIVIGSSLKVRPVALIPSSIPHEVPQILINREPLPHLHFDVELLGDCDVIINELCQRLGSEYTKLCYNSVKLSEITEKPPRMHKELEMHSSELPPTPLNISEDSGSPEQMTPPDTSVVPSEHAAECKVENSDPASETKGICTEEKLQDTQASSENPENPASELMNSETMKENGTNNGESKEKNEIVKKCWVNRSAKEQISKRLDGTQYLFLPPNRYIFHGAEVYSDSEDDMISSSSCGSSSESGSCHSQSLDVEDESEIEEFYNGIEDEDAPEREVEAAFEEDGVEQDAADESAYTNEAAGNDHPTSNKL</sequence>
<reference evidence="13" key="2">
    <citation type="submission" date="2025-08" db="UniProtKB">
        <authorList>
            <consortium name="Ensembl"/>
        </authorList>
    </citation>
    <scope>IDENTIFICATION</scope>
    <source>
        <strain evidence="13">broiler</strain>
    </source>
</reference>
<feature type="compositionally biased region" description="Low complexity" evidence="11">
    <location>
        <begin position="184"/>
        <end position="200"/>
    </location>
</feature>
<dbReference type="GO" id="GO:0006974">
    <property type="term" value="P:DNA damage response"/>
    <property type="evidence" value="ECO:0000318"/>
    <property type="project" value="GO_Central"/>
</dbReference>
<dbReference type="GO" id="GO:0051898">
    <property type="term" value="P:negative regulation of phosphatidylinositol 3-kinase/protein kinase B signal transduction"/>
    <property type="evidence" value="ECO:0007669"/>
    <property type="project" value="Ensembl"/>
</dbReference>
<dbReference type="GO" id="GO:0010868">
    <property type="term" value="P:negative regulation of triglyceride biosynthetic process"/>
    <property type="evidence" value="ECO:0007669"/>
    <property type="project" value="Ensembl"/>
</dbReference>
<dbReference type="GO" id="GO:0034391">
    <property type="term" value="P:regulation of smooth muscle cell apoptotic process"/>
    <property type="evidence" value="ECO:0007669"/>
    <property type="project" value="Ensembl"/>
</dbReference>
<dbReference type="GeneTree" id="ENSGT00940000159406"/>
<keyword evidence="8" id="KW-0520">NAD</keyword>
<gene>
    <name evidence="13" type="primary">SIRT1</name>
</gene>
<dbReference type="GO" id="GO:0035358">
    <property type="term" value="P:regulation of peroxisome proliferator activated receptor signaling pathway"/>
    <property type="evidence" value="ECO:0007669"/>
    <property type="project" value="Ensembl"/>
</dbReference>
<evidence type="ECO:0000256" key="3">
    <source>
        <dbReference type="ARBA" id="ARBA00006924"/>
    </source>
</evidence>
<dbReference type="InterPro" id="IPR026591">
    <property type="entry name" value="Sirtuin_cat_small_dom_sf"/>
</dbReference>
<dbReference type="GO" id="GO:0032436">
    <property type="term" value="P:positive regulation of proteasomal ubiquitin-dependent protein catabolic process"/>
    <property type="evidence" value="ECO:0007669"/>
    <property type="project" value="Ensembl"/>
</dbReference>
<dbReference type="GO" id="GO:0045599">
    <property type="term" value="P:negative regulation of fat cell differentiation"/>
    <property type="evidence" value="ECO:0007669"/>
    <property type="project" value="Ensembl"/>
</dbReference>
<dbReference type="GO" id="GO:0160012">
    <property type="term" value="F:histone decrotonylase activity, NAD-dependent"/>
    <property type="evidence" value="ECO:0007669"/>
    <property type="project" value="Ensembl"/>
</dbReference>
<dbReference type="GO" id="GO:0070914">
    <property type="term" value="P:UV-damage excision repair"/>
    <property type="evidence" value="ECO:0007669"/>
    <property type="project" value="Ensembl"/>
</dbReference>
<evidence type="ECO:0000256" key="7">
    <source>
        <dbReference type="ARBA" id="ARBA00022833"/>
    </source>
</evidence>
<dbReference type="InterPro" id="IPR026590">
    <property type="entry name" value="Ssirtuin_cat_dom"/>
</dbReference>
<evidence type="ECO:0000256" key="9">
    <source>
        <dbReference type="ARBA" id="ARBA00023242"/>
    </source>
</evidence>
<dbReference type="GO" id="GO:0043161">
    <property type="term" value="P:proteasome-mediated ubiquitin-dependent protein catabolic process"/>
    <property type="evidence" value="ECO:0007669"/>
    <property type="project" value="Ensembl"/>
</dbReference>
<dbReference type="GO" id="GO:2000774">
    <property type="term" value="P:positive regulation of cellular senescence"/>
    <property type="evidence" value="ECO:0007669"/>
    <property type="project" value="Ensembl"/>
</dbReference>
<dbReference type="GO" id="GO:0001650">
    <property type="term" value="C:fibrillar center"/>
    <property type="evidence" value="ECO:0007669"/>
    <property type="project" value="Ensembl"/>
</dbReference>
<reference evidence="13" key="1">
    <citation type="submission" date="2020-11" db="EMBL/GenBank/DDBJ databases">
        <title>Gallus gallus (Chicken) genome, bGalGal1, GRCg7b, maternal haplotype autosomes + Z &amp; W.</title>
        <authorList>
            <person name="Warren W."/>
            <person name="Formenti G."/>
            <person name="Fedrigo O."/>
            <person name="Haase B."/>
            <person name="Mountcastle J."/>
            <person name="Balacco J."/>
            <person name="Tracey A."/>
            <person name="Schneider V."/>
            <person name="Okimoto R."/>
            <person name="Cheng H."/>
            <person name="Hawken R."/>
            <person name="Howe K."/>
            <person name="Jarvis E.D."/>
        </authorList>
    </citation>
    <scope>NUCLEOTIDE SEQUENCE [LARGE SCALE GENOMIC DNA]</scope>
    <source>
        <strain evidence="13">Broiler</strain>
    </source>
</reference>
<dbReference type="GO" id="GO:0035329">
    <property type="term" value="P:hippo signaling"/>
    <property type="evidence" value="ECO:0007669"/>
    <property type="project" value="Ensembl"/>
</dbReference>
<keyword evidence="9" id="KW-0539">Nucleus</keyword>
<feature type="region of interest" description="Disordered" evidence="11">
    <location>
        <begin position="1"/>
        <end position="46"/>
    </location>
</feature>
<evidence type="ECO:0000256" key="8">
    <source>
        <dbReference type="ARBA" id="ARBA00023027"/>
    </source>
</evidence>
<feature type="region of interest" description="Disordered" evidence="11">
    <location>
        <begin position="659"/>
        <end position="753"/>
    </location>
</feature>
<dbReference type="GO" id="GO:2000781">
    <property type="term" value="P:positive regulation of double-strand break repair"/>
    <property type="evidence" value="ECO:0007669"/>
    <property type="project" value="Ensembl"/>
</dbReference>
<dbReference type="GO" id="GO:0000781">
    <property type="term" value="C:chromosome, telomeric region"/>
    <property type="evidence" value="ECO:0007669"/>
    <property type="project" value="GOC"/>
</dbReference>
<dbReference type="FunFam" id="3.30.1600.10:FF:000013">
    <property type="entry name" value="NAD-dependent protein deacetylase sirtuin-1"/>
    <property type="match status" value="2"/>
</dbReference>
<evidence type="ECO:0000256" key="10">
    <source>
        <dbReference type="PROSITE-ProRule" id="PRU00236"/>
    </source>
</evidence>
<feature type="compositionally biased region" description="Gly residues" evidence="11">
    <location>
        <begin position="93"/>
        <end position="104"/>
    </location>
</feature>
<dbReference type="GO" id="GO:0042802">
    <property type="term" value="F:identical protein binding"/>
    <property type="evidence" value="ECO:0007669"/>
    <property type="project" value="Ensembl"/>
</dbReference>
<dbReference type="GO" id="GO:2000111">
    <property type="term" value="P:positive regulation of macrophage apoptotic process"/>
    <property type="evidence" value="ECO:0007669"/>
    <property type="project" value="Ensembl"/>
</dbReference>
<dbReference type="GO" id="GO:0010883">
    <property type="term" value="P:regulation of lipid storage"/>
    <property type="evidence" value="ECO:0007669"/>
    <property type="project" value="Ensembl"/>
</dbReference>
<dbReference type="GO" id="GO:0043425">
    <property type="term" value="F:bHLH transcription factor binding"/>
    <property type="evidence" value="ECO:0007669"/>
    <property type="project" value="Ensembl"/>
</dbReference>
<dbReference type="GO" id="GO:0046015">
    <property type="term" value="P:regulation of transcription by glucose"/>
    <property type="evidence" value="ECO:0007669"/>
    <property type="project" value="Ensembl"/>
</dbReference>
<dbReference type="GO" id="GO:1902166">
    <property type="term" value="P:negative regulation of intrinsic apoptotic signaling pathway in response to DNA damage by p53 class mediator"/>
    <property type="evidence" value="ECO:0007669"/>
    <property type="project" value="Ensembl"/>
</dbReference>
<dbReference type="InterPro" id="IPR050134">
    <property type="entry name" value="NAD-dep_sirtuin_deacylases"/>
</dbReference>
<dbReference type="GO" id="GO:0031509">
    <property type="term" value="P:subtelomeric heterochromatin formation"/>
    <property type="evidence" value="ECO:0000318"/>
    <property type="project" value="GO_Central"/>
</dbReference>
<dbReference type="OrthoDB" id="424302at2759"/>
<dbReference type="GO" id="GO:0033553">
    <property type="term" value="C:rDNA heterochromatin"/>
    <property type="evidence" value="ECO:0000318"/>
    <property type="project" value="GO_Central"/>
</dbReference>
<dbReference type="GO" id="GO:0007283">
    <property type="term" value="P:spermatogenesis"/>
    <property type="evidence" value="ECO:0007669"/>
    <property type="project" value="Ensembl"/>
</dbReference>
<feature type="compositionally biased region" description="Acidic residues" evidence="11">
    <location>
        <begin position="823"/>
        <end position="862"/>
    </location>
</feature>
<comment type="similarity">
    <text evidence="3">Belongs to the sirtuin family. Class I subfamily.</text>
</comment>
<dbReference type="GO" id="GO:0051152">
    <property type="term" value="P:positive regulation of smooth muscle cell differentiation"/>
    <property type="evidence" value="ECO:0007669"/>
    <property type="project" value="Ensembl"/>
</dbReference>
<dbReference type="CDD" id="cd01408">
    <property type="entry name" value="SIRT1"/>
    <property type="match status" value="1"/>
</dbReference>
<keyword evidence="6 10" id="KW-0479">Metal-binding</keyword>
<evidence type="ECO:0000256" key="5">
    <source>
        <dbReference type="ARBA" id="ARBA00022679"/>
    </source>
</evidence>
<dbReference type="GO" id="GO:0010875">
    <property type="term" value="P:positive regulation of cholesterol efflux"/>
    <property type="evidence" value="ECO:0007669"/>
    <property type="project" value="Ensembl"/>
</dbReference>
<dbReference type="GO" id="GO:0097009">
    <property type="term" value="P:energy homeostasis"/>
    <property type="evidence" value="ECO:0007669"/>
    <property type="project" value="Ensembl"/>
</dbReference>
<dbReference type="GO" id="GO:0016922">
    <property type="term" value="F:nuclear receptor binding"/>
    <property type="evidence" value="ECO:0007669"/>
    <property type="project" value="Ensembl"/>
</dbReference>
<dbReference type="GO" id="GO:0035331">
    <property type="term" value="P:negative regulation of hippo signaling"/>
    <property type="evidence" value="ECO:0007669"/>
    <property type="project" value="Ensembl"/>
</dbReference>
<dbReference type="GO" id="GO:0061773">
    <property type="term" value="C:eNoSc complex"/>
    <property type="evidence" value="ECO:0007669"/>
    <property type="project" value="Ensembl"/>
</dbReference>
<dbReference type="SUPFAM" id="SSF52467">
    <property type="entry name" value="DHS-like NAD/FAD-binding domain"/>
    <property type="match status" value="1"/>
</dbReference>
<dbReference type="GO" id="GO:0046970">
    <property type="term" value="F:histone H4K16 deacetylase activity, NAD-dependent"/>
    <property type="evidence" value="ECO:0000318"/>
    <property type="project" value="GO_Central"/>
</dbReference>
<dbReference type="Pfam" id="PF02146">
    <property type="entry name" value="SIR2"/>
    <property type="match status" value="1"/>
</dbReference>
<dbReference type="GO" id="GO:0001678">
    <property type="term" value="P:intracellular glucose homeostasis"/>
    <property type="evidence" value="ECO:0007669"/>
    <property type="project" value="Ensembl"/>
</dbReference>
<dbReference type="GO" id="GO:0019432">
    <property type="term" value="P:triglyceride biosynthetic process"/>
    <property type="evidence" value="ECO:0007669"/>
    <property type="project" value="Ensembl"/>
</dbReference>
<dbReference type="GO" id="GO:0140937">
    <property type="term" value="F:histone H4K12 deacetylase activity, hydrolytic mechanism"/>
    <property type="evidence" value="ECO:0007669"/>
    <property type="project" value="Ensembl"/>
</dbReference>
<dbReference type="GO" id="GO:0035356">
    <property type="term" value="P:intracellular triglyceride homeostasis"/>
    <property type="evidence" value="ECO:0007669"/>
    <property type="project" value="Ensembl"/>
</dbReference>
<dbReference type="GO" id="GO:0071479">
    <property type="term" value="P:cellular response to ionizing radiation"/>
    <property type="evidence" value="ECO:0007669"/>
    <property type="project" value="Ensembl"/>
</dbReference>
<feature type="region of interest" description="Disordered" evidence="11">
    <location>
        <begin position="293"/>
        <end position="317"/>
    </location>
</feature>
<dbReference type="GO" id="GO:0051897">
    <property type="term" value="P:positive regulation of phosphatidylinositol 3-kinase/protein kinase B signal transduction"/>
    <property type="evidence" value="ECO:0007669"/>
    <property type="project" value="Ensembl"/>
</dbReference>
<evidence type="ECO:0000313" key="13">
    <source>
        <dbReference type="Ensembl" id="ENSGALP00010012647.1"/>
    </source>
</evidence>
<dbReference type="GO" id="GO:0042771">
    <property type="term" value="P:intrinsic apoptotic signaling pathway in response to DNA damage by p53 class mediator"/>
    <property type="evidence" value="ECO:0007669"/>
    <property type="project" value="Ensembl"/>
</dbReference>
<dbReference type="GO" id="GO:0005654">
    <property type="term" value="C:nucleoplasm"/>
    <property type="evidence" value="ECO:0000318"/>
    <property type="project" value="GO_Central"/>
</dbReference>
<comment type="subcellular location">
    <subcellularLocation>
        <location evidence="2">Nucleus</location>
    </subcellularLocation>
</comment>
<dbReference type="AlphaFoldDB" id="A0A8V0XWL1"/>
<dbReference type="GO" id="GO:0045786">
    <property type="term" value="P:negative regulation of cell cycle"/>
    <property type="evidence" value="ECO:0007669"/>
    <property type="project" value="Ensembl"/>
</dbReference>
<dbReference type="GO" id="GO:0051019">
    <property type="term" value="F:mitogen-activated protein kinase binding"/>
    <property type="evidence" value="ECO:0007669"/>
    <property type="project" value="Ensembl"/>
</dbReference>
<dbReference type="PANTHER" id="PTHR11085">
    <property type="entry name" value="NAD-DEPENDENT PROTEIN DEACYLASE SIRTUIN-5, MITOCHONDRIAL-RELATED"/>
    <property type="match status" value="1"/>
</dbReference>
<dbReference type="GO" id="GO:2000773">
    <property type="term" value="P:negative regulation of cellular senescence"/>
    <property type="evidence" value="ECO:0007669"/>
    <property type="project" value="Ensembl"/>
</dbReference>
<evidence type="ECO:0000256" key="6">
    <source>
        <dbReference type="ARBA" id="ARBA00022723"/>
    </source>
</evidence>
<dbReference type="GO" id="GO:0043518">
    <property type="term" value="P:negative regulation of DNA damage response, signal transduction by p53 class mediator"/>
    <property type="evidence" value="ECO:0007669"/>
    <property type="project" value="Ensembl"/>
</dbReference>
<dbReference type="GO" id="GO:0060766">
    <property type="term" value="P:negative regulation of androgen receptor signaling pathway"/>
    <property type="evidence" value="ECO:0007669"/>
    <property type="project" value="Ensembl"/>
</dbReference>
<dbReference type="GO" id="GO:0050872">
    <property type="term" value="P:white fat cell differentiation"/>
    <property type="evidence" value="ECO:0007669"/>
    <property type="project" value="Ensembl"/>
</dbReference>
<feature type="compositionally biased region" description="Polar residues" evidence="11">
    <location>
        <begin position="669"/>
        <end position="689"/>
    </location>
</feature>
<dbReference type="GO" id="GO:0042149">
    <property type="term" value="P:cellular response to glucose starvation"/>
    <property type="evidence" value="ECO:0007669"/>
    <property type="project" value="Ensembl"/>
</dbReference>
<dbReference type="GO" id="GO:0043398">
    <property type="term" value="F:HLH domain binding"/>
    <property type="evidence" value="ECO:0007669"/>
    <property type="project" value="Ensembl"/>
</dbReference>
<feature type="compositionally biased region" description="Low complexity" evidence="11">
    <location>
        <begin position="803"/>
        <end position="821"/>
    </location>
</feature>
<dbReference type="GO" id="GO:0030512">
    <property type="term" value="P:negative regulation of transforming growth factor beta receptor signaling pathway"/>
    <property type="evidence" value="ECO:0007669"/>
    <property type="project" value="Ensembl"/>
</dbReference>
<dbReference type="GO" id="GO:0016239">
    <property type="term" value="P:positive regulation of macroautophagy"/>
    <property type="evidence" value="ECO:0007669"/>
    <property type="project" value="Ensembl"/>
</dbReference>
<feature type="domain" description="Deacetylase sirtuin-type" evidence="12">
    <location>
        <begin position="372"/>
        <end position="632"/>
    </location>
</feature>
<dbReference type="GO" id="GO:0043536">
    <property type="term" value="P:positive regulation of blood vessel endothelial cell migration"/>
    <property type="evidence" value="ECO:0007669"/>
    <property type="project" value="Ensembl"/>
</dbReference>
<dbReference type="GO" id="GO:0005829">
    <property type="term" value="C:cytosol"/>
    <property type="evidence" value="ECO:0007669"/>
    <property type="project" value="Ensembl"/>
</dbReference>
<accession>A0A8V0XWL1</accession>
<feature type="binding site" evidence="10">
    <location>
        <position position="534"/>
    </location>
    <ligand>
        <name>Zn(2+)</name>
        <dbReference type="ChEBI" id="CHEBI:29105"/>
    </ligand>
</feature>
<feature type="active site" description="Proton acceptor" evidence="10">
    <location>
        <position position="499"/>
    </location>
</feature>
<dbReference type="GO" id="GO:0140416">
    <property type="term" value="F:transcription regulator inhibitor activity"/>
    <property type="evidence" value="ECO:0007669"/>
    <property type="project" value="Ensembl"/>
</dbReference>
<dbReference type="GO" id="GO:0000720">
    <property type="term" value="P:pyrimidine dimer repair by nucleotide-excision repair"/>
    <property type="evidence" value="ECO:0007669"/>
    <property type="project" value="Ensembl"/>
</dbReference>
<keyword evidence="14" id="KW-1185">Reference proteome</keyword>
<dbReference type="GO" id="GO:0010824">
    <property type="term" value="P:regulation of centrosome duplication"/>
    <property type="evidence" value="ECO:0007669"/>
    <property type="project" value="Ensembl"/>
</dbReference>
<dbReference type="GO" id="GO:0046872">
    <property type="term" value="F:metal ion binding"/>
    <property type="evidence" value="ECO:0007669"/>
    <property type="project" value="UniProtKB-KW"/>
</dbReference>
<protein>
    <recommendedName>
        <fullName evidence="4">protein acetyllysine N-acetyltransferase</fullName>
        <ecNumber evidence="4">2.3.1.286</ecNumber>
    </recommendedName>
</protein>
<dbReference type="GO" id="GO:2000655">
    <property type="term" value="P:negative regulation of cellular response to testosterone stimulus"/>
    <property type="evidence" value="ECO:0007669"/>
    <property type="project" value="Ensembl"/>
</dbReference>